<dbReference type="EMBL" id="MU004446">
    <property type="protein sequence ID" value="KAF2650720.1"/>
    <property type="molecule type" value="Genomic_DNA"/>
</dbReference>
<proteinExistence type="predicted"/>
<dbReference type="GO" id="GO:0004672">
    <property type="term" value="F:protein kinase activity"/>
    <property type="evidence" value="ECO:0007669"/>
    <property type="project" value="InterPro"/>
</dbReference>
<evidence type="ECO:0000313" key="2">
    <source>
        <dbReference type="EMBL" id="KAF2650720.1"/>
    </source>
</evidence>
<dbReference type="Proteomes" id="UP000799324">
    <property type="component" value="Unassembled WGS sequence"/>
</dbReference>
<accession>A0A6A6SST7</accession>
<dbReference type="OrthoDB" id="3795368at2759"/>
<reference evidence="2" key="1">
    <citation type="journal article" date="2020" name="Stud. Mycol.">
        <title>101 Dothideomycetes genomes: a test case for predicting lifestyles and emergence of pathogens.</title>
        <authorList>
            <person name="Haridas S."/>
            <person name="Albert R."/>
            <person name="Binder M."/>
            <person name="Bloem J."/>
            <person name="Labutti K."/>
            <person name="Salamov A."/>
            <person name="Andreopoulos B."/>
            <person name="Baker S."/>
            <person name="Barry K."/>
            <person name="Bills G."/>
            <person name="Bluhm B."/>
            <person name="Cannon C."/>
            <person name="Castanera R."/>
            <person name="Culley D."/>
            <person name="Daum C."/>
            <person name="Ezra D."/>
            <person name="Gonzalez J."/>
            <person name="Henrissat B."/>
            <person name="Kuo A."/>
            <person name="Liang C."/>
            <person name="Lipzen A."/>
            <person name="Lutzoni F."/>
            <person name="Magnuson J."/>
            <person name="Mondo S."/>
            <person name="Nolan M."/>
            <person name="Ohm R."/>
            <person name="Pangilinan J."/>
            <person name="Park H.-J."/>
            <person name="Ramirez L."/>
            <person name="Alfaro M."/>
            <person name="Sun H."/>
            <person name="Tritt A."/>
            <person name="Yoshinaga Y."/>
            <person name="Zwiers L.-H."/>
            <person name="Turgeon B."/>
            <person name="Goodwin S."/>
            <person name="Spatafora J."/>
            <person name="Crous P."/>
            <person name="Grigoriev I."/>
        </authorList>
    </citation>
    <scope>NUCLEOTIDE SEQUENCE</scope>
    <source>
        <strain evidence="2">CBS 122681</strain>
    </source>
</reference>
<dbReference type="GO" id="GO:0005524">
    <property type="term" value="F:ATP binding"/>
    <property type="evidence" value="ECO:0007669"/>
    <property type="project" value="InterPro"/>
</dbReference>
<feature type="domain" description="Protein kinase" evidence="1">
    <location>
        <begin position="27"/>
        <end position="341"/>
    </location>
</feature>
<evidence type="ECO:0000259" key="1">
    <source>
        <dbReference type="PROSITE" id="PS50011"/>
    </source>
</evidence>
<name>A0A6A6SST7_9PLEO</name>
<dbReference type="Gene3D" id="1.10.510.10">
    <property type="entry name" value="Transferase(Phosphotransferase) domain 1"/>
    <property type="match status" value="1"/>
</dbReference>
<dbReference type="PROSITE" id="PS50011">
    <property type="entry name" value="PROTEIN_KINASE_DOM"/>
    <property type="match status" value="1"/>
</dbReference>
<organism evidence="2 3">
    <name type="scientific">Lophiostoma macrostomum CBS 122681</name>
    <dbReference type="NCBI Taxonomy" id="1314788"/>
    <lineage>
        <taxon>Eukaryota</taxon>
        <taxon>Fungi</taxon>
        <taxon>Dikarya</taxon>
        <taxon>Ascomycota</taxon>
        <taxon>Pezizomycotina</taxon>
        <taxon>Dothideomycetes</taxon>
        <taxon>Pleosporomycetidae</taxon>
        <taxon>Pleosporales</taxon>
        <taxon>Lophiostomataceae</taxon>
        <taxon>Lophiostoma</taxon>
    </lineage>
</organism>
<keyword evidence="3" id="KW-1185">Reference proteome</keyword>
<dbReference type="SMART" id="SM00220">
    <property type="entry name" value="S_TKc"/>
    <property type="match status" value="1"/>
</dbReference>
<sequence length="341" mass="38665">MLQSNAKSETATDDDRLHLYEKTNRQYIPVLKAGSGRYGNVWLALKADVLHSKKPFKPQLIALKLPTPRNENMLTREVQKLQYLQTTAGSPTARFVTCFHAQWDESHTYCDWYTMTAIPGFTLHDLIVTFACPSLPVPEALVSHVAIQLAEAFRWLHTHDPPLLHGDFHEANVMLDPSKQDVPGFPNVTLIVFGNAKDGTPAALHVERVRYFQMIKELAMVDVGHTWCVNTLREKHADCNHDDEWIEFLKVVRDPRCIQNGQYAMGWQEFWGRCLFKAIKRRDNASQKVKMAVRRRVDLAMQKSAVMGEVDCMEAVEYFKTIAPSTDVSDGSPGSSGGRTH</sequence>
<protein>
    <recommendedName>
        <fullName evidence="1">Protein kinase domain-containing protein</fullName>
    </recommendedName>
</protein>
<evidence type="ECO:0000313" key="3">
    <source>
        <dbReference type="Proteomes" id="UP000799324"/>
    </source>
</evidence>
<dbReference type="SUPFAM" id="SSF56112">
    <property type="entry name" value="Protein kinase-like (PK-like)"/>
    <property type="match status" value="1"/>
</dbReference>
<dbReference type="InterPro" id="IPR000719">
    <property type="entry name" value="Prot_kinase_dom"/>
</dbReference>
<dbReference type="AlphaFoldDB" id="A0A6A6SST7"/>
<gene>
    <name evidence="2" type="ORF">K491DRAFT_730774</name>
</gene>
<dbReference type="InterPro" id="IPR011009">
    <property type="entry name" value="Kinase-like_dom_sf"/>
</dbReference>